<protein>
    <submittedName>
        <fullName evidence="1">Cytoplasmic protein</fullName>
    </submittedName>
</protein>
<sequence length="158" mass="17795">MQVIFTKGSKRYGQLRCVRMDGSATQTQMPEQGIAPHDMIHYVVEKRLHIQGAFFAQVRAGADISFSLEHNEASLAVADKTLIWQTESIVESLQSLLWSADTPTYAGFLYLLEQSCSNRKLALPEVSQADFEHIINEIMELTIEWQGMGEGQSLTLKF</sequence>
<gene>
    <name evidence="1" type="ORF">CF168_20320</name>
</gene>
<proteinExistence type="predicted"/>
<evidence type="ECO:0000313" key="1">
    <source>
        <dbReference type="EMBL" id="ASK71034.1"/>
    </source>
</evidence>
<reference evidence="1 2" key="1">
    <citation type="submission" date="2017-07" db="EMBL/GenBank/DDBJ databases">
        <title>Phenotypical and genomic characterization of a clinical isolate of Shewanella bicestrii sp. nov. producing an extended-spectrum beta-lactamase and a new oxacillinase variant.</title>
        <authorList>
            <person name="Jousset A.B."/>
            <person name="Bonnin R.A."/>
            <person name="Girlich D."/>
            <person name="Dabos L."/>
            <person name="Potron A."/>
            <person name="Dortet L."/>
            <person name="Glaser P."/>
            <person name="Naas T."/>
        </authorList>
    </citation>
    <scope>NUCLEOTIDE SEQUENCE [LARGE SCALE GENOMIC DNA]</scope>
    <source>
        <strain evidence="1 2">JAB-1</strain>
    </source>
</reference>
<dbReference type="AlphaFoldDB" id="A0A220US67"/>
<dbReference type="Proteomes" id="UP000198367">
    <property type="component" value="Chromosome"/>
</dbReference>
<name>A0A220US67_9GAMM</name>
<organism evidence="1 2">
    <name type="scientific">Shewanella bicestrii</name>
    <dbReference type="NCBI Taxonomy" id="2018305"/>
    <lineage>
        <taxon>Bacteria</taxon>
        <taxon>Pseudomonadati</taxon>
        <taxon>Pseudomonadota</taxon>
        <taxon>Gammaproteobacteria</taxon>
        <taxon>Alteromonadales</taxon>
        <taxon>Shewanellaceae</taxon>
        <taxon>Shewanella</taxon>
    </lineage>
</organism>
<dbReference type="KEGG" id="sbj:CF168_20320"/>
<dbReference type="RefSeq" id="WP_023266124.1">
    <property type="nucleotide sequence ID" value="NZ_CP022358.1"/>
</dbReference>
<evidence type="ECO:0000313" key="2">
    <source>
        <dbReference type="Proteomes" id="UP000198367"/>
    </source>
</evidence>
<keyword evidence="2" id="KW-1185">Reference proteome</keyword>
<dbReference type="EMBL" id="CP022358">
    <property type="protein sequence ID" value="ASK71034.1"/>
    <property type="molecule type" value="Genomic_DNA"/>
</dbReference>
<accession>A0A220US67</accession>